<proteinExistence type="predicted"/>
<organism evidence="1 2">
    <name type="scientific">Choiromyces venosus 120613-1</name>
    <dbReference type="NCBI Taxonomy" id="1336337"/>
    <lineage>
        <taxon>Eukaryota</taxon>
        <taxon>Fungi</taxon>
        <taxon>Dikarya</taxon>
        <taxon>Ascomycota</taxon>
        <taxon>Pezizomycotina</taxon>
        <taxon>Pezizomycetes</taxon>
        <taxon>Pezizales</taxon>
        <taxon>Tuberaceae</taxon>
        <taxon>Choiromyces</taxon>
    </lineage>
</organism>
<sequence length="228" mass="25774">MEEAEKRLGFMVKKFERRGISVSRMLAEAKPEIEGLGKDQVQQTKEKVYDNIIEFVECEGYPTESDADFKEANINDLVFTILAPIVTAFRRKTGRDIYLQREKQITAVDLKTGGYQEFVLVDLIGVGNQKFVFVVEAKKSSLGEAKRQCLLAMKDMGDRNDGGVVYGFVTTGEQWQMLRYDGTVFTQTDNFLVLFREVGQEKGRWMKEASILVDCIHAALRSGGFVVA</sequence>
<dbReference type="AlphaFoldDB" id="A0A3N4J337"/>
<reference evidence="1 2" key="1">
    <citation type="journal article" date="2018" name="Nat. Ecol. Evol.">
        <title>Pezizomycetes genomes reveal the molecular basis of ectomycorrhizal truffle lifestyle.</title>
        <authorList>
            <person name="Murat C."/>
            <person name="Payen T."/>
            <person name="Noel B."/>
            <person name="Kuo A."/>
            <person name="Morin E."/>
            <person name="Chen J."/>
            <person name="Kohler A."/>
            <person name="Krizsan K."/>
            <person name="Balestrini R."/>
            <person name="Da Silva C."/>
            <person name="Montanini B."/>
            <person name="Hainaut M."/>
            <person name="Levati E."/>
            <person name="Barry K.W."/>
            <person name="Belfiori B."/>
            <person name="Cichocki N."/>
            <person name="Clum A."/>
            <person name="Dockter R.B."/>
            <person name="Fauchery L."/>
            <person name="Guy J."/>
            <person name="Iotti M."/>
            <person name="Le Tacon F."/>
            <person name="Lindquist E.A."/>
            <person name="Lipzen A."/>
            <person name="Malagnac F."/>
            <person name="Mello A."/>
            <person name="Molinier V."/>
            <person name="Miyauchi S."/>
            <person name="Poulain J."/>
            <person name="Riccioni C."/>
            <person name="Rubini A."/>
            <person name="Sitrit Y."/>
            <person name="Splivallo R."/>
            <person name="Traeger S."/>
            <person name="Wang M."/>
            <person name="Zifcakova L."/>
            <person name="Wipf D."/>
            <person name="Zambonelli A."/>
            <person name="Paolocci F."/>
            <person name="Nowrousian M."/>
            <person name="Ottonello S."/>
            <person name="Baldrian P."/>
            <person name="Spatafora J.W."/>
            <person name="Henrissat B."/>
            <person name="Nagy L.G."/>
            <person name="Aury J.M."/>
            <person name="Wincker P."/>
            <person name="Grigoriev I.V."/>
            <person name="Bonfante P."/>
            <person name="Martin F.M."/>
        </authorList>
    </citation>
    <scope>NUCLEOTIDE SEQUENCE [LARGE SCALE GENOMIC DNA]</scope>
    <source>
        <strain evidence="1 2">120613-1</strain>
    </source>
</reference>
<name>A0A3N4J337_9PEZI</name>
<protein>
    <recommendedName>
        <fullName evidence="3">Type I restriction enzyme R protein N-terminal domain-containing protein</fullName>
    </recommendedName>
</protein>
<evidence type="ECO:0000313" key="2">
    <source>
        <dbReference type="Proteomes" id="UP000276215"/>
    </source>
</evidence>
<evidence type="ECO:0008006" key="3">
    <source>
        <dbReference type="Google" id="ProtNLM"/>
    </source>
</evidence>
<dbReference type="Proteomes" id="UP000276215">
    <property type="component" value="Unassembled WGS sequence"/>
</dbReference>
<gene>
    <name evidence="1" type="ORF">L873DRAFT_376842</name>
</gene>
<dbReference type="OrthoDB" id="5355583at2759"/>
<keyword evidence="2" id="KW-1185">Reference proteome</keyword>
<accession>A0A3N4J337</accession>
<evidence type="ECO:0000313" key="1">
    <source>
        <dbReference type="EMBL" id="RPA90860.1"/>
    </source>
</evidence>
<dbReference type="EMBL" id="ML120512">
    <property type="protein sequence ID" value="RPA90860.1"/>
    <property type="molecule type" value="Genomic_DNA"/>
</dbReference>